<dbReference type="EMBL" id="ML179592">
    <property type="protein sequence ID" value="THU84562.1"/>
    <property type="molecule type" value="Genomic_DNA"/>
</dbReference>
<name>A0A4S8L7B0_DENBC</name>
<reference evidence="2 3" key="1">
    <citation type="journal article" date="2019" name="Nat. Ecol. Evol.">
        <title>Megaphylogeny resolves global patterns of mushroom evolution.</title>
        <authorList>
            <person name="Varga T."/>
            <person name="Krizsan K."/>
            <person name="Foldi C."/>
            <person name="Dima B."/>
            <person name="Sanchez-Garcia M."/>
            <person name="Sanchez-Ramirez S."/>
            <person name="Szollosi G.J."/>
            <person name="Szarkandi J.G."/>
            <person name="Papp V."/>
            <person name="Albert L."/>
            <person name="Andreopoulos W."/>
            <person name="Angelini C."/>
            <person name="Antonin V."/>
            <person name="Barry K.W."/>
            <person name="Bougher N.L."/>
            <person name="Buchanan P."/>
            <person name="Buyck B."/>
            <person name="Bense V."/>
            <person name="Catcheside P."/>
            <person name="Chovatia M."/>
            <person name="Cooper J."/>
            <person name="Damon W."/>
            <person name="Desjardin D."/>
            <person name="Finy P."/>
            <person name="Geml J."/>
            <person name="Haridas S."/>
            <person name="Hughes K."/>
            <person name="Justo A."/>
            <person name="Karasinski D."/>
            <person name="Kautmanova I."/>
            <person name="Kiss B."/>
            <person name="Kocsube S."/>
            <person name="Kotiranta H."/>
            <person name="LaButti K.M."/>
            <person name="Lechner B.E."/>
            <person name="Liimatainen K."/>
            <person name="Lipzen A."/>
            <person name="Lukacs Z."/>
            <person name="Mihaltcheva S."/>
            <person name="Morgado L.N."/>
            <person name="Niskanen T."/>
            <person name="Noordeloos M.E."/>
            <person name="Ohm R.A."/>
            <person name="Ortiz-Santana B."/>
            <person name="Ovrebo C."/>
            <person name="Racz N."/>
            <person name="Riley R."/>
            <person name="Savchenko A."/>
            <person name="Shiryaev A."/>
            <person name="Soop K."/>
            <person name="Spirin V."/>
            <person name="Szebenyi C."/>
            <person name="Tomsovsky M."/>
            <person name="Tulloss R.E."/>
            <person name="Uehling J."/>
            <person name="Grigoriev I.V."/>
            <person name="Vagvolgyi C."/>
            <person name="Papp T."/>
            <person name="Martin F.M."/>
            <person name="Miettinen O."/>
            <person name="Hibbett D.S."/>
            <person name="Nagy L.G."/>
        </authorList>
    </citation>
    <scope>NUCLEOTIDE SEQUENCE [LARGE SCALE GENOMIC DNA]</scope>
    <source>
        <strain evidence="2 3">CBS 962.96</strain>
    </source>
</reference>
<gene>
    <name evidence="2" type="ORF">K435DRAFT_843608</name>
</gene>
<organism evidence="2 3">
    <name type="scientific">Dendrothele bispora (strain CBS 962.96)</name>
    <dbReference type="NCBI Taxonomy" id="1314807"/>
    <lineage>
        <taxon>Eukaryota</taxon>
        <taxon>Fungi</taxon>
        <taxon>Dikarya</taxon>
        <taxon>Basidiomycota</taxon>
        <taxon>Agaricomycotina</taxon>
        <taxon>Agaricomycetes</taxon>
        <taxon>Agaricomycetidae</taxon>
        <taxon>Agaricales</taxon>
        <taxon>Agaricales incertae sedis</taxon>
        <taxon>Dendrothele</taxon>
    </lineage>
</organism>
<dbReference type="AlphaFoldDB" id="A0A4S8L7B0"/>
<accession>A0A4S8L7B0</accession>
<proteinExistence type="predicted"/>
<feature type="region of interest" description="Disordered" evidence="1">
    <location>
        <begin position="1"/>
        <end position="35"/>
    </location>
</feature>
<dbReference type="Proteomes" id="UP000297245">
    <property type="component" value="Unassembled WGS sequence"/>
</dbReference>
<dbReference type="InterPro" id="IPR011043">
    <property type="entry name" value="Gal_Oxase/kelch_b-propeller"/>
</dbReference>
<evidence type="ECO:0000313" key="3">
    <source>
        <dbReference type="Proteomes" id="UP000297245"/>
    </source>
</evidence>
<evidence type="ECO:0008006" key="4">
    <source>
        <dbReference type="Google" id="ProtNLM"/>
    </source>
</evidence>
<evidence type="ECO:0000313" key="2">
    <source>
        <dbReference type="EMBL" id="THU84562.1"/>
    </source>
</evidence>
<protein>
    <recommendedName>
        <fullName evidence="4">Galactose oxidase</fullName>
    </recommendedName>
</protein>
<sequence>MPFWKELYPLAEDDPWASPSTSDPSSPPSTPKTPMADFIRDIEENKSAEKKAAKLVAEKTSKRVHVLSFFKSHSAVGIFFAYIRRLAKFRNVLAGQKLGKYVVPEDEADVQLGEDLNLRKRNAVLSSTRNMPGKDSTGSKWTSCIVLVNFFFKWRNKILSICQLAKVWQKFASNLDTTVFDLEFPPTLNYEAIIPIRGVPTAVDHEDQKLYILTYHNDDDGTEPGTVIHCLDLKTKVWDGSLHKIKSTHSFDNSPGHYLPPCVFTTLTFIKHRNGKKYLFIVGGYFGDPDAYSAGNDRYQHLNDDMNILVIDIVGKSWDVLHVFGKAPRRYGHAVVNIEDTVYIFGGRKDMPDNIHSGDWNRLCPLDQLLESYSILTFNDTSGQWIWSTPDKPFPKTRVKSIMGYLNQAAVIERGTKKHILLTPGESGNGESCDLVPKNFALYNPANDTFMCWDEHSFDDPRNIAYHELRSYPSPKHSKGISDSIVFAIPDEGGAEVKFYHYRPAENDGIHVVGTLKNVITRGSVGNKTQKPGTLKTFIGFETVGSDMYVLAKDEEDLVDTVIHVKFLGIDS</sequence>
<dbReference type="Gene3D" id="2.120.10.80">
    <property type="entry name" value="Kelch-type beta propeller"/>
    <property type="match status" value="1"/>
</dbReference>
<dbReference type="OrthoDB" id="3228507at2759"/>
<dbReference type="InterPro" id="IPR015915">
    <property type="entry name" value="Kelch-typ_b-propeller"/>
</dbReference>
<evidence type="ECO:0000256" key="1">
    <source>
        <dbReference type="SAM" id="MobiDB-lite"/>
    </source>
</evidence>
<keyword evidence="3" id="KW-1185">Reference proteome</keyword>
<dbReference type="SUPFAM" id="SSF50965">
    <property type="entry name" value="Galactose oxidase, central domain"/>
    <property type="match status" value="1"/>
</dbReference>